<dbReference type="EMBL" id="OU963904">
    <property type="protein sequence ID" value="CAH0398260.1"/>
    <property type="molecule type" value="Genomic_DNA"/>
</dbReference>
<evidence type="ECO:0000313" key="3">
    <source>
        <dbReference type="EMBL" id="CAH0398260.1"/>
    </source>
</evidence>
<reference evidence="3" key="1">
    <citation type="submission" date="2021-12" db="EMBL/GenBank/DDBJ databases">
        <authorList>
            <person name="King R."/>
        </authorList>
    </citation>
    <scope>NUCLEOTIDE SEQUENCE</scope>
</reference>
<protein>
    <submittedName>
        <fullName evidence="3">Uncharacterized protein</fullName>
    </submittedName>
</protein>
<keyword evidence="4" id="KW-1185">Reference proteome</keyword>
<feature type="compositionally biased region" description="Polar residues" evidence="1">
    <location>
        <begin position="127"/>
        <end position="137"/>
    </location>
</feature>
<feature type="region of interest" description="Disordered" evidence="1">
    <location>
        <begin position="127"/>
        <end position="146"/>
    </location>
</feature>
<organism evidence="3 4">
    <name type="scientific">Chilo suppressalis</name>
    <name type="common">Asiatic rice borer moth</name>
    <dbReference type="NCBI Taxonomy" id="168631"/>
    <lineage>
        <taxon>Eukaryota</taxon>
        <taxon>Metazoa</taxon>
        <taxon>Ecdysozoa</taxon>
        <taxon>Arthropoda</taxon>
        <taxon>Hexapoda</taxon>
        <taxon>Insecta</taxon>
        <taxon>Pterygota</taxon>
        <taxon>Neoptera</taxon>
        <taxon>Endopterygota</taxon>
        <taxon>Lepidoptera</taxon>
        <taxon>Glossata</taxon>
        <taxon>Ditrysia</taxon>
        <taxon>Pyraloidea</taxon>
        <taxon>Crambidae</taxon>
        <taxon>Crambinae</taxon>
        <taxon>Chilo</taxon>
    </lineage>
</organism>
<proteinExistence type="predicted"/>
<name>A0ABN8AXX3_CHISP</name>
<evidence type="ECO:0000256" key="1">
    <source>
        <dbReference type="SAM" id="MobiDB-lite"/>
    </source>
</evidence>
<keyword evidence="2" id="KW-0812">Transmembrane</keyword>
<evidence type="ECO:0000256" key="2">
    <source>
        <dbReference type="SAM" id="Phobius"/>
    </source>
</evidence>
<sequence>MTIGDVSSHDIHQYNIVYVLVAIALGIGVVWIWRNGQCCLRSKTRLHRQGRIPRQQGHQEPQGMPTPLPRAEPTKEPVYSEVQSRKQSTADRQLSASELGESSRASVRFQNLAKRWPCVKCVVNKGKTSLPTPQKPSVFTVEDPLV</sequence>
<keyword evidence="2" id="KW-1133">Transmembrane helix</keyword>
<feature type="transmembrane region" description="Helical" evidence="2">
    <location>
        <begin position="16"/>
        <end position="33"/>
    </location>
</feature>
<evidence type="ECO:0000313" key="4">
    <source>
        <dbReference type="Proteomes" id="UP001153292"/>
    </source>
</evidence>
<gene>
    <name evidence="3" type="ORF">CHILSU_LOCUS1375</name>
</gene>
<dbReference type="Proteomes" id="UP001153292">
    <property type="component" value="Chromosome 11"/>
</dbReference>
<accession>A0ABN8AXX3</accession>
<keyword evidence="2" id="KW-0472">Membrane</keyword>
<feature type="region of interest" description="Disordered" evidence="1">
    <location>
        <begin position="47"/>
        <end position="104"/>
    </location>
</feature>
<feature type="compositionally biased region" description="Polar residues" evidence="1">
    <location>
        <begin position="81"/>
        <end position="96"/>
    </location>
</feature>